<comment type="caution">
    <text evidence="2">The sequence shown here is derived from an EMBL/GenBank/DDBJ whole genome shotgun (WGS) entry which is preliminary data.</text>
</comment>
<dbReference type="EMBL" id="BAABJQ010000043">
    <property type="protein sequence ID" value="GAA5200432.1"/>
    <property type="molecule type" value="Genomic_DNA"/>
</dbReference>
<name>A0ABP9SPV8_9ACTN</name>
<keyword evidence="3" id="KW-1185">Reference proteome</keyword>
<feature type="region of interest" description="Disordered" evidence="1">
    <location>
        <begin position="1"/>
        <end position="42"/>
    </location>
</feature>
<protein>
    <submittedName>
        <fullName evidence="2">Uncharacterized protein</fullName>
    </submittedName>
</protein>
<evidence type="ECO:0000313" key="3">
    <source>
        <dbReference type="Proteomes" id="UP001501570"/>
    </source>
</evidence>
<sequence>MRKRGSKLNTQGTGIDRAIRPSGEPYNASGEAAGESGRGRDRAVETVRDVMVPAATGGGARQVAAPDRWRRMTKRQRRRGEPEFGLLTLVDAGEGDGARASAARVAAGSGG</sequence>
<accession>A0ABP9SPV8</accession>
<dbReference type="Proteomes" id="UP001501570">
    <property type="component" value="Unassembled WGS sequence"/>
</dbReference>
<reference evidence="3" key="1">
    <citation type="journal article" date="2019" name="Int. J. Syst. Evol. Microbiol.">
        <title>The Global Catalogue of Microorganisms (GCM) 10K type strain sequencing project: providing services to taxonomists for standard genome sequencing and annotation.</title>
        <authorList>
            <consortium name="The Broad Institute Genomics Platform"/>
            <consortium name="The Broad Institute Genome Sequencing Center for Infectious Disease"/>
            <person name="Wu L."/>
            <person name="Ma J."/>
        </authorList>
    </citation>
    <scope>NUCLEOTIDE SEQUENCE [LARGE SCALE GENOMIC DNA]</scope>
    <source>
        <strain evidence="3">JCM 18304</strain>
    </source>
</reference>
<gene>
    <name evidence="2" type="ORF">GCM10023322_78330</name>
</gene>
<proteinExistence type="predicted"/>
<organism evidence="2 3">
    <name type="scientific">Rugosimonospora acidiphila</name>
    <dbReference type="NCBI Taxonomy" id="556531"/>
    <lineage>
        <taxon>Bacteria</taxon>
        <taxon>Bacillati</taxon>
        <taxon>Actinomycetota</taxon>
        <taxon>Actinomycetes</taxon>
        <taxon>Micromonosporales</taxon>
        <taxon>Micromonosporaceae</taxon>
        <taxon>Rugosimonospora</taxon>
    </lineage>
</organism>
<evidence type="ECO:0000313" key="2">
    <source>
        <dbReference type="EMBL" id="GAA5200432.1"/>
    </source>
</evidence>
<evidence type="ECO:0000256" key="1">
    <source>
        <dbReference type="SAM" id="MobiDB-lite"/>
    </source>
</evidence>